<dbReference type="PROSITE" id="PS00522">
    <property type="entry name" value="DNA_POLYMERASE_X"/>
    <property type="match status" value="1"/>
</dbReference>
<evidence type="ECO:0000256" key="22">
    <source>
        <dbReference type="ARBA" id="ARBA00044678"/>
    </source>
</evidence>
<evidence type="ECO:0000256" key="7">
    <source>
        <dbReference type="ARBA" id="ARBA00022634"/>
    </source>
</evidence>
<keyword evidence="14" id="KW-0832">Ubl conjugation</keyword>
<dbReference type="Pfam" id="PF14791">
    <property type="entry name" value="DNA_pol_B_thumb"/>
    <property type="match status" value="1"/>
</dbReference>
<dbReference type="Pfam" id="PF14792">
    <property type="entry name" value="DNA_pol_B_palm"/>
    <property type="match status" value="1"/>
</dbReference>
<feature type="domain" description="Helix-hairpin-helix DNA-binding motif class 1" evidence="27">
    <location>
        <begin position="58"/>
        <end position="77"/>
    </location>
</feature>
<comment type="catalytic activity">
    <reaction evidence="21">
        <text>2'-deoxyribonucleotide-(2'-deoxyribose 5'-phosphate)-2'-deoxyribonucleotide-DNA = a 3'-end 2'-deoxyribonucleotide-(2,3-dehydro-2,3-deoxyribose 5'-phosphate)-DNA + a 5'-end 5'-phospho-2'-deoxyribonucleoside-DNA + H(+)</text>
        <dbReference type="Rhea" id="RHEA:66592"/>
        <dbReference type="Rhea" id="RHEA-COMP:13180"/>
        <dbReference type="Rhea" id="RHEA-COMP:16897"/>
        <dbReference type="Rhea" id="RHEA-COMP:17067"/>
        <dbReference type="ChEBI" id="CHEBI:15378"/>
        <dbReference type="ChEBI" id="CHEBI:136412"/>
        <dbReference type="ChEBI" id="CHEBI:157695"/>
        <dbReference type="ChEBI" id="CHEBI:167181"/>
        <dbReference type="EC" id="4.2.99.18"/>
    </reaction>
</comment>
<comment type="function">
    <text evidence="26">DNA polymerase that functions in several pathways of DNA repair. Involved in base excision repair (BER) responsible for repair of lesions that give rise to abasic (AP) sites in DNA. Also contributes to DNA double-strand break repair by non-homologous end joining and homologous recombination. Has both template-dependent and template-independent (terminal transferase) DNA polymerase activities. Has also a 5'-deoxyribose-5-phosphate lyase (dRP lyase) activity.</text>
</comment>
<evidence type="ECO:0000256" key="24">
    <source>
        <dbReference type="ARBA" id="ARBA00049244"/>
    </source>
</evidence>
<evidence type="ECO:0000256" key="10">
    <source>
        <dbReference type="ARBA" id="ARBA00022705"/>
    </source>
</evidence>
<evidence type="ECO:0000256" key="14">
    <source>
        <dbReference type="ARBA" id="ARBA00022843"/>
    </source>
</evidence>
<dbReference type="SMART" id="SM00483">
    <property type="entry name" value="POLXc"/>
    <property type="match status" value="1"/>
</dbReference>
<dbReference type="InterPro" id="IPR027421">
    <property type="entry name" value="DNA_pol_lamdba_lyase_dom_sf"/>
</dbReference>
<evidence type="ECO:0000256" key="9">
    <source>
        <dbReference type="ARBA" id="ARBA00022695"/>
    </source>
</evidence>
<dbReference type="GO" id="GO:0005737">
    <property type="term" value="C:cytoplasm"/>
    <property type="evidence" value="ECO:0007669"/>
    <property type="project" value="UniProtKB-SubCell"/>
</dbReference>
<dbReference type="Pfam" id="PF10391">
    <property type="entry name" value="DNA_pol_lambd_f"/>
    <property type="match status" value="1"/>
</dbReference>
<dbReference type="FunFam" id="3.30.210.10:FF:000002">
    <property type="entry name" value="DNA polymerase"/>
    <property type="match status" value="1"/>
</dbReference>
<keyword evidence="19" id="KW-0456">Lyase</keyword>
<accession>A0A0P4W476</accession>
<proteinExistence type="evidence at transcript level"/>
<keyword evidence="10" id="KW-0235">DNA replication</keyword>
<evidence type="ECO:0000256" key="18">
    <source>
        <dbReference type="ARBA" id="ARBA00023204"/>
    </source>
</evidence>
<keyword evidence="13" id="KW-0460">Magnesium</keyword>
<dbReference type="Gene3D" id="3.30.460.10">
    <property type="entry name" value="Beta Polymerase, domain 2"/>
    <property type="match status" value="1"/>
</dbReference>
<evidence type="ECO:0000256" key="5">
    <source>
        <dbReference type="ARBA" id="ARBA00022481"/>
    </source>
</evidence>
<reference evidence="29" key="1">
    <citation type="journal article" date="2016" name="PLoS Negl. Trop. Dis.">
        <title>A Deep Insight into the Sialome of Rhodnius neglectus, a Vector of Chagas Disease.</title>
        <authorList>
            <person name="Santiago P.B."/>
            <person name="Assumpcao T.C."/>
            <person name="Araujo C.N."/>
            <person name="Bastos I.M."/>
            <person name="Neves D."/>
            <person name="Silva I.G."/>
            <person name="Charneau S."/>
            <person name="Queiroz R.M."/>
            <person name="Raiol T."/>
            <person name="Oliveira J.V."/>
            <person name="Sousa M.V."/>
            <person name="Calvo E."/>
            <person name="Ribeiro J.M."/>
            <person name="Santana J.M."/>
        </authorList>
    </citation>
    <scope>NUCLEOTIDE SEQUENCE</scope>
    <source>
        <tissue evidence="29">Salivary glands</tissue>
    </source>
</reference>
<dbReference type="PANTHER" id="PTHR11276">
    <property type="entry name" value="DNA POLYMERASE TYPE-X FAMILY MEMBER"/>
    <property type="match status" value="1"/>
</dbReference>
<comment type="similarity">
    <text evidence="4 26">Belongs to the DNA polymerase type-X family.</text>
</comment>
<keyword evidence="15 26" id="KW-0239">DNA-directed DNA polymerase</keyword>
<evidence type="ECO:0000256" key="13">
    <source>
        <dbReference type="ARBA" id="ARBA00022842"/>
    </source>
</evidence>
<dbReference type="EMBL" id="GDKW01000445">
    <property type="protein sequence ID" value="JAI56150.1"/>
    <property type="molecule type" value="mRNA"/>
</dbReference>
<dbReference type="GO" id="GO:0051575">
    <property type="term" value="F:5'-deoxyribose-5-phosphate lyase activity"/>
    <property type="evidence" value="ECO:0007669"/>
    <property type="project" value="RHEA"/>
</dbReference>
<dbReference type="FunFam" id="1.10.150.20:FF:000026">
    <property type="entry name" value="DNA polymerase beta"/>
    <property type="match status" value="1"/>
</dbReference>
<evidence type="ECO:0000256" key="25">
    <source>
        <dbReference type="PIRSR" id="PIRSR622312-50"/>
    </source>
</evidence>
<keyword evidence="7" id="KW-0237">DNA synthesis</keyword>
<dbReference type="Gene3D" id="1.10.150.20">
    <property type="entry name" value="5' to 3' exonuclease, C-terminal subdomain"/>
    <property type="match status" value="1"/>
</dbReference>
<dbReference type="Gene3D" id="1.10.150.110">
    <property type="entry name" value="DNA polymerase beta, N-terminal domain-like"/>
    <property type="match status" value="1"/>
</dbReference>
<evidence type="ECO:0000259" key="27">
    <source>
        <dbReference type="SMART" id="SM00278"/>
    </source>
</evidence>
<dbReference type="InterPro" id="IPR002054">
    <property type="entry name" value="DNA-dir_DNA_pol_X"/>
</dbReference>
<dbReference type="InterPro" id="IPR029398">
    <property type="entry name" value="PolB_thumb"/>
</dbReference>
<dbReference type="SMART" id="SM00278">
    <property type="entry name" value="HhH1"/>
    <property type="match status" value="2"/>
</dbReference>
<evidence type="ECO:0000256" key="11">
    <source>
        <dbReference type="ARBA" id="ARBA00022723"/>
    </source>
</evidence>
<dbReference type="AlphaFoldDB" id="A0A0P4W476"/>
<keyword evidence="5" id="KW-0488">Methylation</keyword>
<dbReference type="GO" id="GO:0140078">
    <property type="term" value="F:class I DNA-(apurinic or apyrimidinic site) endonuclease activity"/>
    <property type="evidence" value="ECO:0007669"/>
    <property type="project" value="UniProtKB-EC"/>
</dbReference>
<dbReference type="GO" id="GO:0003677">
    <property type="term" value="F:DNA binding"/>
    <property type="evidence" value="ECO:0007669"/>
    <property type="project" value="UniProtKB-UniRule"/>
</dbReference>
<evidence type="ECO:0000256" key="23">
    <source>
        <dbReference type="ARBA" id="ARBA00045548"/>
    </source>
</evidence>
<dbReference type="PRINTS" id="PR00870">
    <property type="entry name" value="DNAPOLXBETA"/>
</dbReference>
<evidence type="ECO:0000256" key="2">
    <source>
        <dbReference type="ARBA" id="ARBA00004123"/>
    </source>
</evidence>
<dbReference type="Pfam" id="PF14716">
    <property type="entry name" value="HHH_8"/>
    <property type="match status" value="1"/>
</dbReference>
<evidence type="ECO:0000256" key="1">
    <source>
        <dbReference type="ARBA" id="ARBA00001946"/>
    </source>
</evidence>
<keyword evidence="18 26" id="KW-0234">DNA repair</keyword>
<comment type="subcellular location">
    <subcellularLocation>
        <location evidence="3">Cytoplasm</location>
    </subcellularLocation>
    <subcellularLocation>
        <location evidence="2 26">Nucleus</location>
    </subcellularLocation>
</comment>
<dbReference type="PRINTS" id="PR00869">
    <property type="entry name" value="DNAPOLX"/>
</dbReference>
<dbReference type="GO" id="GO:0046872">
    <property type="term" value="F:metal ion binding"/>
    <property type="evidence" value="ECO:0007669"/>
    <property type="project" value="UniProtKB-UniRule"/>
</dbReference>
<comment type="function">
    <text evidence="23">Repair polymerase that plays a key role in base-excision repair. During this process, the damaged base is excised by specific DNA glycosylases, the DNA backbone is nicked at the abasic site by an apurinic/apyrimidic (AP) endonuclease, and POLB removes 5'-deoxyribose-phosphate from the preincised AP site acting as a 5'-deoxyribose-phosphate lyase (5'-dRP lyase); through its DNA polymerase activity, it adds one nucleotide to the 3' end of the arising single-nucleotide gap. Conducts 'gap-filling' DNA synthesis in a stepwise distributive fashion rather than in a processive fashion as for other DNA polymerases. It is also able to cleave sugar-phosphate bonds 3' to an intact AP site, acting as an AP lyase.</text>
</comment>
<keyword evidence="12 26" id="KW-0227">DNA damage</keyword>
<sequence>MGKRKAPSDDNLNQDFCDFLNELADYEKNVNRNIHKHNAYRKAARVLAEHPVRIKSSEEAKKLNGIGAKIAAKIEEFIQTGKLRKLEVIREDDTTQAVNQLTRVSGIGPAKAQELLKMGIKTIEDLKNNKDKLNHHQLIGLKYLEDFEIKIPRKEIEIIENIIRKEIGTVDEDYLITICGSYRRGKTESGDVDVLITHPRFDSENTDKQRPTKLLKSVVSALEQKNLITDTISLGDVKFMGVCKADRLARRLDIRLTPHDQYHCAVLYFTGSDMFNKEMRAHALTQGFTLNEYCLRPIGSTGVPGKPLPVSSEKDVFDYIDFKYVEPEKRG</sequence>
<name>A0A0P4W476_9HEMI</name>
<keyword evidence="9 26" id="KW-0548">Nucleotidyltransferase</keyword>
<evidence type="ECO:0000256" key="6">
    <source>
        <dbReference type="ARBA" id="ARBA00022490"/>
    </source>
</evidence>
<evidence type="ECO:0000259" key="28">
    <source>
        <dbReference type="SMART" id="SM00483"/>
    </source>
</evidence>
<keyword evidence="11" id="KW-0479">Metal-binding</keyword>
<evidence type="ECO:0000256" key="16">
    <source>
        <dbReference type="ARBA" id="ARBA00023053"/>
    </source>
</evidence>
<comment type="catalytic activity">
    <reaction evidence="24 26">
        <text>DNA(n) + a 2'-deoxyribonucleoside 5'-triphosphate = DNA(n+1) + diphosphate</text>
        <dbReference type="Rhea" id="RHEA:22508"/>
        <dbReference type="Rhea" id="RHEA-COMP:17339"/>
        <dbReference type="Rhea" id="RHEA-COMP:17340"/>
        <dbReference type="ChEBI" id="CHEBI:33019"/>
        <dbReference type="ChEBI" id="CHEBI:61560"/>
        <dbReference type="ChEBI" id="CHEBI:173112"/>
        <dbReference type="EC" id="2.7.7.7"/>
    </reaction>
</comment>
<dbReference type="InterPro" id="IPR043519">
    <property type="entry name" value="NT_sf"/>
</dbReference>
<dbReference type="GO" id="GO:0005634">
    <property type="term" value="C:nucleus"/>
    <property type="evidence" value="ECO:0007669"/>
    <property type="project" value="UniProtKB-SubCell"/>
</dbReference>
<comment type="cofactor">
    <cofactor evidence="1">
        <name>Mg(2+)</name>
        <dbReference type="ChEBI" id="CHEBI:18420"/>
    </cofactor>
</comment>
<evidence type="ECO:0000256" key="4">
    <source>
        <dbReference type="ARBA" id="ARBA00008323"/>
    </source>
</evidence>
<feature type="active site" description="Nucleophile; Schiff-base intermediate with DNA; for 5'-dRP lyase activity" evidence="25">
    <location>
        <position position="73"/>
    </location>
</feature>
<keyword evidence="8 26" id="KW-0808">Transferase</keyword>
<evidence type="ECO:0000256" key="8">
    <source>
        <dbReference type="ARBA" id="ARBA00022679"/>
    </source>
</evidence>
<protein>
    <recommendedName>
        <fullName evidence="26">DNA polymerase</fullName>
        <ecNumber evidence="26">2.7.7.7</ecNumber>
    </recommendedName>
</protein>
<evidence type="ECO:0000256" key="12">
    <source>
        <dbReference type="ARBA" id="ARBA00022763"/>
    </source>
</evidence>
<dbReference type="InterPro" id="IPR019843">
    <property type="entry name" value="DNA_pol-X_BS"/>
</dbReference>
<keyword evidence="6" id="KW-0963">Cytoplasm</keyword>
<dbReference type="SUPFAM" id="SSF81585">
    <property type="entry name" value="PsbU/PolX domain-like"/>
    <property type="match status" value="1"/>
</dbReference>
<evidence type="ECO:0000256" key="21">
    <source>
        <dbReference type="ARBA" id="ARBA00044632"/>
    </source>
</evidence>
<dbReference type="InterPro" id="IPR037160">
    <property type="entry name" value="DNA_Pol_thumb_sf"/>
</dbReference>
<dbReference type="GO" id="GO:0003887">
    <property type="term" value="F:DNA-directed DNA polymerase activity"/>
    <property type="evidence" value="ECO:0007669"/>
    <property type="project" value="UniProtKB-UniRule"/>
</dbReference>
<dbReference type="EC" id="2.7.7.7" evidence="26"/>
<feature type="domain" description="DNA-directed DNA polymerase X" evidence="28">
    <location>
        <begin position="11"/>
        <end position="331"/>
    </location>
</feature>
<dbReference type="Gene3D" id="3.30.210.10">
    <property type="entry name" value="DNA polymerase, thumb domain"/>
    <property type="match status" value="1"/>
</dbReference>
<comment type="catalytic activity">
    <reaction evidence="22">
        <text>a 5'-end 2'-deoxyribose-2'-deoxyribonucleotide-DNA = (2E,4S)-4-hydroxypenten-2-al-5-phosphate + a 5'-end 5'-phospho-2'-deoxyribonucleoside-DNA + H(+)</text>
        <dbReference type="Rhea" id="RHEA:76255"/>
        <dbReference type="Rhea" id="RHEA-COMP:13180"/>
        <dbReference type="Rhea" id="RHEA-COMP:18657"/>
        <dbReference type="ChEBI" id="CHEBI:15378"/>
        <dbReference type="ChEBI" id="CHEBI:136412"/>
        <dbReference type="ChEBI" id="CHEBI:195194"/>
        <dbReference type="ChEBI" id="CHEBI:195195"/>
    </reaction>
</comment>
<evidence type="ECO:0000256" key="15">
    <source>
        <dbReference type="ARBA" id="ARBA00022932"/>
    </source>
</evidence>
<dbReference type="FunFam" id="1.10.150.110:FF:000005">
    <property type="entry name" value="DNA polymerase POL4"/>
    <property type="match status" value="1"/>
</dbReference>
<dbReference type="SUPFAM" id="SSF47802">
    <property type="entry name" value="DNA polymerase beta, N-terminal domain-like"/>
    <property type="match status" value="1"/>
</dbReference>
<evidence type="ECO:0000256" key="20">
    <source>
        <dbReference type="ARBA" id="ARBA00023242"/>
    </source>
</evidence>
<dbReference type="InterPro" id="IPR003583">
    <property type="entry name" value="Hlx-hairpin-Hlx_DNA-bd_motif"/>
</dbReference>
<dbReference type="InterPro" id="IPR028207">
    <property type="entry name" value="DNA_pol_B_palm_palm"/>
</dbReference>
<feature type="domain" description="Helix-hairpin-helix DNA-binding motif class 1" evidence="27">
    <location>
        <begin position="99"/>
        <end position="118"/>
    </location>
</feature>
<evidence type="ECO:0000256" key="26">
    <source>
        <dbReference type="RuleBase" id="RU366014"/>
    </source>
</evidence>
<dbReference type="InterPro" id="IPR010996">
    <property type="entry name" value="HHH_MUS81"/>
</dbReference>
<keyword evidence="16" id="KW-0915">Sodium</keyword>
<dbReference type="GO" id="GO:0006303">
    <property type="term" value="P:double-strand break repair via nonhomologous end joining"/>
    <property type="evidence" value="ECO:0007669"/>
    <property type="project" value="TreeGrafter"/>
</dbReference>
<dbReference type="SUPFAM" id="SSF81301">
    <property type="entry name" value="Nucleotidyltransferase"/>
    <property type="match status" value="1"/>
</dbReference>
<evidence type="ECO:0000256" key="17">
    <source>
        <dbReference type="ARBA" id="ARBA00023125"/>
    </source>
</evidence>
<dbReference type="PANTHER" id="PTHR11276:SF42">
    <property type="entry name" value="DNA POLYMERASE BETA"/>
    <property type="match status" value="1"/>
</dbReference>
<dbReference type="InterPro" id="IPR022312">
    <property type="entry name" value="DNA_pol_X"/>
</dbReference>
<dbReference type="InterPro" id="IPR002008">
    <property type="entry name" value="DNA_pol_X_beta-like"/>
</dbReference>
<evidence type="ECO:0000313" key="29">
    <source>
        <dbReference type="EMBL" id="JAI56150.1"/>
    </source>
</evidence>
<keyword evidence="20 26" id="KW-0539">Nucleus</keyword>
<dbReference type="InterPro" id="IPR018944">
    <property type="entry name" value="DNA_pol_lambd_fingers_domain"/>
</dbReference>
<dbReference type="GO" id="GO:0006284">
    <property type="term" value="P:base-excision repair"/>
    <property type="evidence" value="ECO:0007669"/>
    <property type="project" value="TreeGrafter"/>
</dbReference>
<dbReference type="CDD" id="cd00141">
    <property type="entry name" value="NT_POLXc"/>
    <property type="match status" value="1"/>
</dbReference>
<evidence type="ECO:0000256" key="3">
    <source>
        <dbReference type="ARBA" id="ARBA00004496"/>
    </source>
</evidence>
<organism evidence="29">
    <name type="scientific">Rhodnius neglectus</name>
    <dbReference type="NCBI Taxonomy" id="72488"/>
    <lineage>
        <taxon>Eukaryota</taxon>
        <taxon>Metazoa</taxon>
        <taxon>Ecdysozoa</taxon>
        <taxon>Arthropoda</taxon>
        <taxon>Hexapoda</taxon>
        <taxon>Insecta</taxon>
        <taxon>Pterygota</taxon>
        <taxon>Neoptera</taxon>
        <taxon>Paraneoptera</taxon>
        <taxon>Hemiptera</taxon>
        <taxon>Heteroptera</taxon>
        <taxon>Panheteroptera</taxon>
        <taxon>Cimicomorpha</taxon>
        <taxon>Reduviidae</taxon>
        <taxon>Triatominae</taxon>
        <taxon>Rhodnius</taxon>
    </lineage>
</organism>
<keyword evidence="17" id="KW-0238">DNA-binding</keyword>
<evidence type="ECO:0000256" key="19">
    <source>
        <dbReference type="ARBA" id="ARBA00023239"/>
    </source>
</evidence>